<dbReference type="Pfam" id="PF07065">
    <property type="entry name" value="D123"/>
    <property type="match status" value="1"/>
</dbReference>
<dbReference type="Gene3D" id="2.60.120.10">
    <property type="entry name" value="Jelly Rolls"/>
    <property type="match status" value="1"/>
</dbReference>
<evidence type="ECO:0000256" key="1">
    <source>
        <dbReference type="ARBA" id="ARBA00011047"/>
    </source>
</evidence>
<name>A0AAD9IPL1_PROWI</name>
<protein>
    <recommendedName>
        <fullName evidence="5">Cyclic nucleotide-binding domain-containing protein</fullName>
    </recommendedName>
</protein>
<dbReference type="InterPro" id="IPR013099">
    <property type="entry name" value="K_chnl_dom"/>
</dbReference>
<dbReference type="SUPFAM" id="SSF51206">
    <property type="entry name" value="cAMP-binding domain-like"/>
    <property type="match status" value="1"/>
</dbReference>
<dbReference type="GO" id="GO:0005249">
    <property type="term" value="F:voltage-gated potassium channel activity"/>
    <property type="evidence" value="ECO:0007669"/>
    <property type="project" value="InterPro"/>
</dbReference>
<feature type="region of interest" description="Disordered" evidence="3">
    <location>
        <begin position="815"/>
        <end position="852"/>
    </location>
</feature>
<dbReference type="GO" id="GO:0016020">
    <property type="term" value="C:membrane"/>
    <property type="evidence" value="ECO:0007669"/>
    <property type="project" value="InterPro"/>
</dbReference>
<feature type="compositionally biased region" description="Basic and acidic residues" evidence="3">
    <location>
        <begin position="820"/>
        <end position="830"/>
    </location>
</feature>
<feature type="region of interest" description="Disordered" evidence="3">
    <location>
        <begin position="1424"/>
        <end position="1450"/>
    </location>
</feature>
<feature type="region of interest" description="Disordered" evidence="3">
    <location>
        <begin position="175"/>
        <end position="210"/>
    </location>
</feature>
<dbReference type="InterPro" id="IPR003938">
    <property type="entry name" value="K_chnl_volt-dep_EAG/ELK/ERG"/>
</dbReference>
<feature type="transmembrane region" description="Helical" evidence="4">
    <location>
        <begin position="939"/>
        <end position="960"/>
    </location>
</feature>
<feature type="region of interest" description="Disordered" evidence="3">
    <location>
        <begin position="62"/>
        <end position="135"/>
    </location>
</feature>
<dbReference type="Proteomes" id="UP001255856">
    <property type="component" value="Unassembled WGS sequence"/>
</dbReference>
<feature type="transmembrane region" description="Helical" evidence="4">
    <location>
        <begin position="980"/>
        <end position="1000"/>
    </location>
</feature>
<evidence type="ECO:0000256" key="3">
    <source>
        <dbReference type="SAM" id="MobiDB-lite"/>
    </source>
</evidence>
<feature type="transmembrane region" description="Helical" evidence="4">
    <location>
        <begin position="1194"/>
        <end position="1214"/>
    </location>
</feature>
<dbReference type="InterPro" id="IPR009772">
    <property type="entry name" value="CDC123"/>
</dbReference>
<keyword evidence="2" id="KW-0813">Transport</keyword>
<evidence type="ECO:0000313" key="7">
    <source>
        <dbReference type="Proteomes" id="UP001255856"/>
    </source>
</evidence>
<feature type="region of interest" description="Disordered" evidence="3">
    <location>
        <begin position="320"/>
        <end position="561"/>
    </location>
</feature>
<feature type="compositionally biased region" description="Basic and acidic residues" evidence="3">
    <location>
        <begin position="94"/>
        <end position="110"/>
    </location>
</feature>
<comment type="similarity">
    <text evidence="1">Belongs to the CDC123 family.</text>
</comment>
<dbReference type="InterPro" id="IPR000595">
    <property type="entry name" value="cNMP-bd_dom"/>
</dbReference>
<feature type="compositionally biased region" description="Low complexity" evidence="3">
    <location>
        <begin position="479"/>
        <end position="494"/>
    </location>
</feature>
<keyword evidence="2" id="KW-0406">Ion transport</keyword>
<organism evidence="6 7">
    <name type="scientific">Prototheca wickerhamii</name>
    <dbReference type="NCBI Taxonomy" id="3111"/>
    <lineage>
        <taxon>Eukaryota</taxon>
        <taxon>Viridiplantae</taxon>
        <taxon>Chlorophyta</taxon>
        <taxon>core chlorophytes</taxon>
        <taxon>Trebouxiophyceae</taxon>
        <taxon>Chlorellales</taxon>
        <taxon>Chlorellaceae</taxon>
        <taxon>Prototheca</taxon>
    </lineage>
</organism>
<feature type="compositionally biased region" description="Acidic residues" evidence="3">
    <location>
        <begin position="343"/>
        <end position="360"/>
    </location>
</feature>
<evidence type="ECO:0000256" key="2">
    <source>
        <dbReference type="ARBA" id="ARBA00023303"/>
    </source>
</evidence>
<dbReference type="PANTHER" id="PTHR15323:SF6">
    <property type="entry name" value="CELL DIVISION CYCLE PROTEIN 123 HOMOLOG"/>
    <property type="match status" value="1"/>
</dbReference>
<dbReference type="PROSITE" id="PS50042">
    <property type="entry name" value="CNMP_BINDING_3"/>
    <property type="match status" value="1"/>
</dbReference>
<feature type="compositionally biased region" description="Low complexity" evidence="3">
    <location>
        <begin position="396"/>
        <end position="405"/>
    </location>
</feature>
<feature type="compositionally biased region" description="Low complexity" evidence="3">
    <location>
        <begin position="73"/>
        <end position="93"/>
    </location>
</feature>
<dbReference type="PANTHER" id="PTHR15323">
    <property type="entry name" value="D123 PROTEIN"/>
    <property type="match status" value="1"/>
</dbReference>
<feature type="compositionally biased region" description="Low complexity" evidence="3">
    <location>
        <begin position="434"/>
        <end position="472"/>
    </location>
</feature>
<accession>A0AAD9IPL1</accession>
<feature type="compositionally biased region" description="Acidic residues" evidence="3">
    <location>
        <begin position="1425"/>
        <end position="1437"/>
    </location>
</feature>
<dbReference type="InterPro" id="IPR018490">
    <property type="entry name" value="cNMP-bd_dom_sf"/>
</dbReference>
<proteinExistence type="inferred from homology"/>
<keyword evidence="4" id="KW-0812">Transmembrane</keyword>
<dbReference type="InterPro" id="IPR014710">
    <property type="entry name" value="RmlC-like_jellyroll"/>
</dbReference>
<keyword evidence="7" id="KW-1185">Reference proteome</keyword>
<dbReference type="CDD" id="cd00038">
    <property type="entry name" value="CAP_ED"/>
    <property type="match status" value="1"/>
</dbReference>
<dbReference type="EMBL" id="JASFZW010000001">
    <property type="protein sequence ID" value="KAK2080737.1"/>
    <property type="molecule type" value="Genomic_DNA"/>
</dbReference>
<dbReference type="Gene3D" id="1.10.287.70">
    <property type="match status" value="1"/>
</dbReference>
<comment type="caution">
    <text evidence="6">The sequence shown here is derived from an EMBL/GenBank/DDBJ whole genome shotgun (WGS) entry which is preliminary data.</text>
</comment>
<dbReference type="PRINTS" id="PR01463">
    <property type="entry name" value="EAGCHANLFMLY"/>
</dbReference>
<reference evidence="6" key="1">
    <citation type="submission" date="2021-01" db="EMBL/GenBank/DDBJ databases">
        <authorList>
            <person name="Eckstrom K.M.E."/>
        </authorList>
    </citation>
    <scope>NUCLEOTIDE SEQUENCE</scope>
    <source>
        <strain evidence="6">UVCC 0001</strain>
    </source>
</reference>
<feature type="transmembrane region" description="Helical" evidence="4">
    <location>
        <begin position="1100"/>
        <end position="1122"/>
    </location>
</feature>
<feature type="domain" description="Cyclic nucleotide-binding" evidence="5">
    <location>
        <begin position="1281"/>
        <end position="1368"/>
    </location>
</feature>
<dbReference type="GO" id="GO:0005737">
    <property type="term" value="C:cytoplasm"/>
    <property type="evidence" value="ECO:0007669"/>
    <property type="project" value="TreeGrafter"/>
</dbReference>
<feature type="compositionally biased region" description="Low complexity" evidence="3">
    <location>
        <begin position="111"/>
        <end position="129"/>
    </location>
</feature>
<feature type="compositionally biased region" description="Basic and acidic residues" evidence="3">
    <location>
        <begin position="175"/>
        <end position="192"/>
    </location>
</feature>
<dbReference type="SUPFAM" id="SSF81324">
    <property type="entry name" value="Voltage-gated potassium channels"/>
    <property type="match status" value="1"/>
</dbReference>
<gene>
    <name evidence="6" type="ORF">QBZ16_000591</name>
</gene>
<evidence type="ECO:0000313" key="6">
    <source>
        <dbReference type="EMBL" id="KAK2080737.1"/>
    </source>
</evidence>
<dbReference type="Pfam" id="PF07885">
    <property type="entry name" value="Ion_trans_2"/>
    <property type="match status" value="1"/>
</dbReference>
<keyword evidence="4" id="KW-1133">Transmembrane helix</keyword>
<keyword evidence="4" id="KW-0472">Membrane</keyword>
<evidence type="ECO:0000256" key="4">
    <source>
        <dbReference type="SAM" id="Phobius"/>
    </source>
</evidence>
<evidence type="ECO:0000259" key="5">
    <source>
        <dbReference type="PROSITE" id="PS50042"/>
    </source>
</evidence>
<sequence>MLKSATETERKLKEAEAVLASERAARDSAETSLAALQEERGRLEAACADAKRERERACEEAKRAQERAEEEAAAAARSAEATLESSRAAQEVEAAQREAEAVREASREAQEAALRAASEAGDAAAAGESARAEAEARAAAAAVREAAAAAKEAALVEERERLDAERAELTRLAEDLEAQRNALERSNEEVLRGKTSLAGGVQALEEQETAAERRSAELEAIAEELSRRNAALSDREADIVRRESLLAEREASIAEREAEFESRIAEREAEVESRIATLAAQREEQQRASEGAAAEAIAREEALAARELLLAQREAEFQLTRETLRQMPPIPEEKGDLLLAGAEIEEEDEAEFQDAVEGEPSEASLGAMAATEEHEALPAASPKPRRGRPRKAQAPAVEQVAGGEAPAEEEASKPAATGRKRKTAAPAEDDAAEPVEQAEAGSSEQAQAAPAETAGAEQSGEAAAHAPVTVAKATRRRATTAGTTSRPSRSTAAVGSPPRADPVIGARRKTLAAGAEAAPPVDEPAAEPETSRAEPGEPDEEGWESASSSGSEDSEDQPPASLSALRAQLAEAIAQLGGTVHPKFTWSCPRDAAWLSTGQRMACSSPDEVLLLLRGSDRVAHDVCGAVPGSSAADVQHAIALRKWHDLDPGREFRAFVVDGVLAGVSQRDVAQEHSWLHGPAARAEMLDLISVFFAEHLASTFSLPTYAFDVYVTSRRRVRLIDFNPPGDTTAGLLYDWDELLEGGLAPELRVVSGGAALRPNLAVYGVPYDFVDDSEGSALRQLLDGAAAAGGLWDDIAGQTRVTGRRFSKYKGAFSSGEEDKGPDRSEDVDLEEASEVQGPRLRRGSHSWQSLRRGQLALPPYQSSNRSEEESTIDDLELHNLMGAGLTAKPKVHPGPPSPRQPLVADQEGASFGGRSRSLSVFGLPTFRPDNNVYKYWSMLILLFDLTYSAIVVRGIGMMTSFVTFNWTSLLDYSVGAFFMADLIVSFHVGFIATYNLRKVLVMNGRLIARFYVRHDTFLFDLLSSLAWVIQIIMLIMYHTITEFDPAVALLVMEALRLVRFLRVIKLIRRLLINSVYAPLNQQHSWAKWANSATFNYLFYILYVIAVLVNFLGCLWNFVAGAEGFDGTWANYYPPFVRYYSPDGISPLTSEQLRHEVSDIWRYFVGTYWALTTIATVGFGDVTPATLTETVIVMCVEIIGIMFFGILLSTISELLSNLNKTARRAYAFRKKLAAVERWLHNSDVPRTLQGRIKSFYAELPSVLRSEVAWAALHQAFKLTPRRYGPGEDIVAEGQPATHVWFLLEGDVFAMQCSEEVGHPQAPSALGLTAILQDREPLFALSPCTLRTRSSCLCWQIKWKDLTYLLDHSLKTRDLMQAHAIDAITASIYLCPYAWSQHSFELPELEAARERAVQELALQAAAEPEEHEGDEAELEFPERPSTVRFRLY</sequence>
<feature type="transmembrane region" description="Helical" evidence="4">
    <location>
        <begin position="1021"/>
        <end position="1044"/>
    </location>
</feature>
<feature type="transmembrane region" description="Helical" evidence="4">
    <location>
        <begin position="1163"/>
        <end position="1182"/>
    </location>
</feature>
<keyword evidence="2" id="KW-0407">Ion channel</keyword>